<evidence type="ECO:0000313" key="1">
    <source>
        <dbReference type="EMBL" id="JAH91728.1"/>
    </source>
</evidence>
<dbReference type="EMBL" id="GBXM01016849">
    <property type="protein sequence ID" value="JAH91728.1"/>
    <property type="molecule type" value="Transcribed_RNA"/>
</dbReference>
<reference evidence="1" key="1">
    <citation type="submission" date="2014-11" db="EMBL/GenBank/DDBJ databases">
        <authorList>
            <person name="Amaro Gonzalez C."/>
        </authorList>
    </citation>
    <scope>NUCLEOTIDE SEQUENCE</scope>
</reference>
<protein>
    <submittedName>
        <fullName evidence="1">Uncharacterized protein</fullName>
    </submittedName>
</protein>
<dbReference type="AlphaFoldDB" id="A0A0E9WQL8"/>
<reference evidence="1" key="2">
    <citation type="journal article" date="2015" name="Fish Shellfish Immunol.">
        <title>Early steps in the European eel (Anguilla anguilla)-Vibrio vulnificus interaction in the gills: Role of the RtxA13 toxin.</title>
        <authorList>
            <person name="Callol A."/>
            <person name="Pajuelo D."/>
            <person name="Ebbesson L."/>
            <person name="Teles M."/>
            <person name="MacKenzie S."/>
            <person name="Amaro C."/>
        </authorList>
    </citation>
    <scope>NUCLEOTIDE SEQUENCE</scope>
</reference>
<organism evidence="1">
    <name type="scientific">Anguilla anguilla</name>
    <name type="common">European freshwater eel</name>
    <name type="synonym">Muraena anguilla</name>
    <dbReference type="NCBI Taxonomy" id="7936"/>
    <lineage>
        <taxon>Eukaryota</taxon>
        <taxon>Metazoa</taxon>
        <taxon>Chordata</taxon>
        <taxon>Craniata</taxon>
        <taxon>Vertebrata</taxon>
        <taxon>Euteleostomi</taxon>
        <taxon>Actinopterygii</taxon>
        <taxon>Neopterygii</taxon>
        <taxon>Teleostei</taxon>
        <taxon>Anguilliformes</taxon>
        <taxon>Anguillidae</taxon>
        <taxon>Anguilla</taxon>
    </lineage>
</organism>
<accession>A0A0E9WQL8</accession>
<sequence>MSGWRCKVAYRGQYFYNGLFPAPQGPADSGFGLTSRSRERRWTELWLPLSSLHILNV</sequence>
<proteinExistence type="predicted"/>
<name>A0A0E9WQL8_ANGAN</name>